<keyword evidence="5" id="KW-0560">Oxidoreductase</keyword>
<reference evidence="7" key="2">
    <citation type="submission" date="2015-06" db="UniProtKB">
        <authorList>
            <consortium name="EnsemblPlants"/>
        </authorList>
    </citation>
    <scope>IDENTIFICATION</scope>
</reference>
<keyword evidence="3" id="KW-0812">Transmembrane</keyword>
<dbReference type="GO" id="GO:0005506">
    <property type="term" value="F:iron ion binding"/>
    <property type="evidence" value="ECO:0007669"/>
    <property type="project" value="InterPro"/>
</dbReference>
<comment type="similarity">
    <text evidence="2">Belongs to the cytochrome P450 family.</text>
</comment>
<dbReference type="PANTHER" id="PTHR47956:SF7">
    <property type="entry name" value="OS05G0515200 PROTEIN"/>
    <property type="match status" value="1"/>
</dbReference>
<dbReference type="AlphaFoldDB" id="A0A0E0PW58"/>
<keyword evidence="6" id="KW-0472">Membrane</keyword>
<dbReference type="PRINTS" id="PR00463">
    <property type="entry name" value="EP450I"/>
</dbReference>
<dbReference type="GO" id="GO:0016705">
    <property type="term" value="F:oxidoreductase activity, acting on paired donors, with incorporation or reduction of molecular oxygen"/>
    <property type="evidence" value="ECO:0007669"/>
    <property type="project" value="InterPro"/>
</dbReference>
<dbReference type="Gene3D" id="1.10.630.10">
    <property type="entry name" value="Cytochrome P450"/>
    <property type="match status" value="1"/>
</dbReference>
<evidence type="ECO:0000313" key="7">
    <source>
        <dbReference type="EnsemblPlants" id="ORUFI06G10670.1"/>
    </source>
</evidence>
<dbReference type="InterPro" id="IPR001128">
    <property type="entry name" value="Cyt_P450"/>
</dbReference>
<evidence type="ECO:0000256" key="3">
    <source>
        <dbReference type="ARBA" id="ARBA00022692"/>
    </source>
</evidence>
<dbReference type="SUPFAM" id="SSF48264">
    <property type="entry name" value="Cytochrome P450"/>
    <property type="match status" value="1"/>
</dbReference>
<dbReference type="Proteomes" id="UP000008022">
    <property type="component" value="Unassembled WGS sequence"/>
</dbReference>
<sequence>MGQQQQGCDVLLAGLQVAEPTTSWPSSEHTVYHYGGGYNFTVLSFWAPFLAIEDTVLHGHRVAAGTRVMINAWAIGRDEAAWEGAAEFRPGRFAGGGDAAGVEYYGGGGDFRFMPFGAGRRGSSRLLTGAVYGEQ</sequence>
<dbReference type="GO" id="GO:0016020">
    <property type="term" value="C:membrane"/>
    <property type="evidence" value="ECO:0007669"/>
    <property type="project" value="UniProtKB-SubCell"/>
</dbReference>
<evidence type="ECO:0000256" key="5">
    <source>
        <dbReference type="ARBA" id="ARBA00023002"/>
    </source>
</evidence>
<name>A0A0E0PW58_ORYRU</name>
<dbReference type="STRING" id="4529.A0A0E0PW58"/>
<dbReference type="InterPro" id="IPR036396">
    <property type="entry name" value="Cyt_P450_sf"/>
</dbReference>
<comment type="subcellular location">
    <subcellularLocation>
        <location evidence="1">Membrane</location>
        <topology evidence="1">Single-pass membrane protein</topology>
    </subcellularLocation>
</comment>
<dbReference type="InterPro" id="IPR002401">
    <property type="entry name" value="Cyt_P450_E_grp-I"/>
</dbReference>
<keyword evidence="8" id="KW-1185">Reference proteome</keyword>
<dbReference type="GO" id="GO:0020037">
    <property type="term" value="F:heme binding"/>
    <property type="evidence" value="ECO:0007669"/>
    <property type="project" value="InterPro"/>
</dbReference>
<evidence type="ECO:0000256" key="6">
    <source>
        <dbReference type="ARBA" id="ARBA00023136"/>
    </source>
</evidence>
<dbReference type="GO" id="GO:0004497">
    <property type="term" value="F:monooxygenase activity"/>
    <property type="evidence" value="ECO:0007669"/>
    <property type="project" value="InterPro"/>
</dbReference>
<organism evidence="7 8">
    <name type="scientific">Oryza rufipogon</name>
    <name type="common">Brownbeard rice</name>
    <name type="synonym">Asian wild rice</name>
    <dbReference type="NCBI Taxonomy" id="4529"/>
    <lineage>
        <taxon>Eukaryota</taxon>
        <taxon>Viridiplantae</taxon>
        <taxon>Streptophyta</taxon>
        <taxon>Embryophyta</taxon>
        <taxon>Tracheophyta</taxon>
        <taxon>Spermatophyta</taxon>
        <taxon>Magnoliopsida</taxon>
        <taxon>Liliopsida</taxon>
        <taxon>Poales</taxon>
        <taxon>Poaceae</taxon>
        <taxon>BOP clade</taxon>
        <taxon>Oryzoideae</taxon>
        <taxon>Oryzeae</taxon>
        <taxon>Oryzinae</taxon>
        <taxon>Oryza</taxon>
    </lineage>
</organism>
<dbReference type="EnsemblPlants" id="ORUFI06G10670.1">
    <property type="protein sequence ID" value="ORUFI06G10670.1"/>
    <property type="gene ID" value="ORUFI06G10670"/>
</dbReference>
<dbReference type="InterPro" id="IPR050193">
    <property type="entry name" value="Cytochrome_P450_71"/>
</dbReference>
<dbReference type="PANTHER" id="PTHR47956">
    <property type="entry name" value="CYTOCHROME P450 71B11-RELATED"/>
    <property type="match status" value="1"/>
</dbReference>
<reference evidence="8" key="1">
    <citation type="submission" date="2013-06" db="EMBL/GenBank/DDBJ databases">
        <authorList>
            <person name="Zhao Q."/>
        </authorList>
    </citation>
    <scope>NUCLEOTIDE SEQUENCE</scope>
    <source>
        <strain evidence="8">cv. W1943</strain>
    </source>
</reference>
<dbReference type="eggNOG" id="KOG0156">
    <property type="taxonomic scope" value="Eukaryota"/>
</dbReference>
<dbReference type="Pfam" id="PF00067">
    <property type="entry name" value="p450"/>
    <property type="match status" value="1"/>
</dbReference>
<proteinExistence type="inferred from homology"/>
<dbReference type="HOGENOM" id="CLU_1889180_0_0_1"/>
<dbReference type="Gramene" id="ORUFI06G10670.1">
    <property type="protein sequence ID" value="ORUFI06G10670.1"/>
    <property type="gene ID" value="ORUFI06G10670"/>
</dbReference>
<evidence type="ECO:0000256" key="2">
    <source>
        <dbReference type="ARBA" id="ARBA00010617"/>
    </source>
</evidence>
<protein>
    <submittedName>
        <fullName evidence="7">Uncharacterized protein</fullName>
    </submittedName>
</protein>
<evidence type="ECO:0000256" key="1">
    <source>
        <dbReference type="ARBA" id="ARBA00004167"/>
    </source>
</evidence>
<keyword evidence="4" id="KW-1133">Transmembrane helix</keyword>
<accession>A0A0E0PW58</accession>
<evidence type="ECO:0000313" key="8">
    <source>
        <dbReference type="Proteomes" id="UP000008022"/>
    </source>
</evidence>
<evidence type="ECO:0000256" key="4">
    <source>
        <dbReference type="ARBA" id="ARBA00022989"/>
    </source>
</evidence>